<comment type="caution">
    <text evidence="1">The sequence shown here is derived from an EMBL/GenBank/DDBJ whole genome shotgun (WGS) entry which is preliminary data.</text>
</comment>
<organism evidence="1 2">
    <name type="scientific">Catharanthus roseus</name>
    <name type="common">Madagascar periwinkle</name>
    <name type="synonym">Vinca rosea</name>
    <dbReference type="NCBI Taxonomy" id="4058"/>
    <lineage>
        <taxon>Eukaryota</taxon>
        <taxon>Viridiplantae</taxon>
        <taxon>Streptophyta</taxon>
        <taxon>Embryophyta</taxon>
        <taxon>Tracheophyta</taxon>
        <taxon>Spermatophyta</taxon>
        <taxon>Magnoliopsida</taxon>
        <taxon>eudicotyledons</taxon>
        <taxon>Gunneridae</taxon>
        <taxon>Pentapetalae</taxon>
        <taxon>asterids</taxon>
        <taxon>lamiids</taxon>
        <taxon>Gentianales</taxon>
        <taxon>Apocynaceae</taxon>
        <taxon>Rauvolfioideae</taxon>
        <taxon>Vinceae</taxon>
        <taxon>Catharanthinae</taxon>
        <taxon>Catharanthus</taxon>
    </lineage>
</organism>
<evidence type="ECO:0000313" key="1">
    <source>
        <dbReference type="EMBL" id="KAI5677572.1"/>
    </source>
</evidence>
<gene>
    <name evidence="1" type="ORF">M9H77_08522</name>
</gene>
<evidence type="ECO:0000313" key="2">
    <source>
        <dbReference type="Proteomes" id="UP001060085"/>
    </source>
</evidence>
<dbReference type="Proteomes" id="UP001060085">
    <property type="component" value="Linkage Group LG02"/>
</dbReference>
<protein>
    <submittedName>
        <fullName evidence="1">Uncharacterized protein</fullName>
    </submittedName>
</protein>
<reference evidence="2" key="1">
    <citation type="journal article" date="2023" name="Nat. Plants">
        <title>Single-cell RNA sequencing provides a high-resolution roadmap for understanding the multicellular compartmentation of specialized metabolism.</title>
        <authorList>
            <person name="Sun S."/>
            <person name="Shen X."/>
            <person name="Li Y."/>
            <person name="Li Y."/>
            <person name="Wang S."/>
            <person name="Li R."/>
            <person name="Zhang H."/>
            <person name="Shen G."/>
            <person name="Guo B."/>
            <person name="Wei J."/>
            <person name="Xu J."/>
            <person name="St-Pierre B."/>
            <person name="Chen S."/>
            <person name="Sun C."/>
        </authorList>
    </citation>
    <scope>NUCLEOTIDE SEQUENCE [LARGE SCALE GENOMIC DNA]</scope>
</reference>
<name>A0ACC0BXZ7_CATRO</name>
<accession>A0ACC0BXZ7</accession>
<keyword evidence="2" id="KW-1185">Reference proteome</keyword>
<dbReference type="EMBL" id="CM044702">
    <property type="protein sequence ID" value="KAI5677572.1"/>
    <property type="molecule type" value="Genomic_DNA"/>
</dbReference>
<proteinExistence type="predicted"/>
<sequence>MNPNVAVVNNLNELVGFNPSHVHDLISSLPPPNEVIVGFSDHQRSQNPFSLMNNHHHHVPMNYDSIGPFFPVGGGSSNNMNNNSLSESDCLVNSSSPQGSGTTAGLLGNNKNSENYNHGTRKRKRSGEREAEKPREVVHVRAKRGQATDSHSLAERLRREKINEKLRCLQDLVPGCYKTMGMAVMLDVIINYVRSLQNQIDFLSMKLSAASLFYDFNSSDMDTHPMGTIHGMNGFEAQGMEKMMGEGYGVLPPFHPSNWPL</sequence>